<dbReference type="AlphaFoldDB" id="A0A445HQP7"/>
<keyword evidence="2" id="KW-0496">Mitochondrion</keyword>
<dbReference type="EMBL" id="QZWG01000012">
    <property type="protein sequence ID" value="RZB75996.1"/>
    <property type="molecule type" value="Genomic_DNA"/>
</dbReference>
<evidence type="ECO:0000256" key="3">
    <source>
        <dbReference type="SAM" id="Phobius"/>
    </source>
</evidence>
<dbReference type="PANTHER" id="PTHR34375:SF2">
    <property type="entry name" value="GATA ZINC FINGER PROTEIN"/>
    <property type="match status" value="1"/>
</dbReference>
<feature type="transmembrane region" description="Helical" evidence="3">
    <location>
        <begin position="78"/>
        <end position="98"/>
    </location>
</feature>
<organism evidence="4 5">
    <name type="scientific">Glycine soja</name>
    <name type="common">Wild soybean</name>
    <dbReference type="NCBI Taxonomy" id="3848"/>
    <lineage>
        <taxon>Eukaryota</taxon>
        <taxon>Viridiplantae</taxon>
        <taxon>Streptophyta</taxon>
        <taxon>Embryophyta</taxon>
        <taxon>Tracheophyta</taxon>
        <taxon>Spermatophyta</taxon>
        <taxon>Magnoliopsida</taxon>
        <taxon>eudicotyledons</taxon>
        <taxon>Gunneridae</taxon>
        <taxon>Pentapetalae</taxon>
        <taxon>rosids</taxon>
        <taxon>fabids</taxon>
        <taxon>Fabales</taxon>
        <taxon>Fabaceae</taxon>
        <taxon>Papilionoideae</taxon>
        <taxon>50 kb inversion clade</taxon>
        <taxon>NPAAA clade</taxon>
        <taxon>indigoferoid/millettioid clade</taxon>
        <taxon>Phaseoleae</taxon>
        <taxon>Glycine</taxon>
        <taxon>Glycine subgen. Soja</taxon>
    </lineage>
</organism>
<evidence type="ECO:0000313" key="5">
    <source>
        <dbReference type="Proteomes" id="UP000289340"/>
    </source>
</evidence>
<keyword evidence="3" id="KW-0812">Transmembrane</keyword>
<comment type="caution">
    <text evidence="4">The sequence shown here is derived from an EMBL/GenBank/DDBJ whole genome shotgun (WGS) entry which is preliminary data.</text>
</comment>
<gene>
    <name evidence="4" type="ORF">D0Y65_034482</name>
</gene>
<evidence type="ECO:0000313" key="4">
    <source>
        <dbReference type="EMBL" id="RZB75996.1"/>
    </source>
</evidence>
<reference evidence="4 5" key="1">
    <citation type="submission" date="2018-09" db="EMBL/GenBank/DDBJ databases">
        <title>A high-quality reference genome of wild soybean provides a powerful tool to mine soybean genomes.</title>
        <authorList>
            <person name="Xie M."/>
            <person name="Chung C.Y.L."/>
            <person name="Li M.-W."/>
            <person name="Wong F.-L."/>
            <person name="Chan T.-F."/>
            <person name="Lam H.-M."/>
        </authorList>
    </citation>
    <scope>NUCLEOTIDE SEQUENCE [LARGE SCALE GENOMIC DNA]</scope>
    <source>
        <strain evidence="5">cv. W05</strain>
        <tissue evidence="4">Hypocotyl of etiolated seedlings</tissue>
    </source>
</reference>
<evidence type="ECO:0000256" key="1">
    <source>
        <dbReference type="ARBA" id="ARBA00004173"/>
    </source>
</evidence>
<evidence type="ECO:0000256" key="2">
    <source>
        <dbReference type="ARBA" id="ARBA00023128"/>
    </source>
</evidence>
<name>A0A445HQP7_GLYSO</name>
<dbReference type="PANTHER" id="PTHR34375">
    <property type="entry name" value="GATA ZINC FINGER PROTEIN-RELATED"/>
    <property type="match status" value="1"/>
</dbReference>
<dbReference type="InterPro" id="IPR036549">
    <property type="entry name" value="CX6/COA6-like_sf"/>
</dbReference>
<accession>A0A445HQP7</accession>
<dbReference type="SUPFAM" id="SSF47694">
    <property type="entry name" value="Cytochrome c oxidase subunit h"/>
    <property type="match status" value="1"/>
</dbReference>
<proteinExistence type="predicted"/>
<comment type="subcellular location">
    <subcellularLocation>
        <location evidence="1">Mitochondrion</location>
    </subcellularLocation>
</comment>
<dbReference type="Gene3D" id="3.50.30.10">
    <property type="entry name" value="Phosphohistidine domain"/>
    <property type="match status" value="1"/>
</dbReference>
<keyword evidence="3" id="KW-1133">Transmembrane helix</keyword>
<dbReference type="Proteomes" id="UP000289340">
    <property type="component" value="Chromosome 12"/>
</dbReference>
<keyword evidence="5" id="KW-1185">Reference proteome</keyword>
<keyword evidence="3" id="KW-0472">Membrane</keyword>
<dbReference type="GO" id="GO:0005739">
    <property type="term" value="C:mitochondrion"/>
    <property type="evidence" value="ECO:0007669"/>
    <property type="project" value="UniProtKB-SubCell"/>
</dbReference>
<protein>
    <submittedName>
        <fullName evidence="4">Uncharacterized protein</fullName>
    </submittedName>
</protein>
<sequence length="198" mass="22279">MQPNGTFLFPAINVNDIVTNNQGCKSRGIKLCGALAPAGMIVAWTSKCLPNYQREKYVVVTIVDCRTLLDPVLPSNHAASMLNWTLISLLDLMAFLLIQYTACRKVGQVVFTADDVEEWHAQRKSVILIELKTTPADFRFPTTNQTRHCFTDAWQQRVKTLVNLRDFLNITAPFARVNGVVFAIGVTLIFSHEMIYDT</sequence>
<feature type="transmembrane region" description="Helical" evidence="3">
    <location>
        <begin position="167"/>
        <end position="190"/>
    </location>
</feature>